<dbReference type="PANTHER" id="PTHR46494:SF1">
    <property type="entry name" value="CORA FAMILY METAL ION TRANSPORTER (EUROFUNG)"/>
    <property type="match status" value="1"/>
</dbReference>
<evidence type="ECO:0000256" key="3">
    <source>
        <dbReference type="ARBA" id="ARBA00022448"/>
    </source>
</evidence>
<evidence type="ECO:0000256" key="4">
    <source>
        <dbReference type="ARBA" id="ARBA00022475"/>
    </source>
</evidence>
<organism evidence="10 11">
    <name type="scientific">Microbacterium rhizosphaerae</name>
    <dbReference type="NCBI Taxonomy" id="1678237"/>
    <lineage>
        <taxon>Bacteria</taxon>
        <taxon>Bacillati</taxon>
        <taxon>Actinomycetota</taxon>
        <taxon>Actinomycetes</taxon>
        <taxon>Micrococcales</taxon>
        <taxon>Microbacteriaceae</taxon>
        <taxon>Microbacterium</taxon>
    </lineage>
</organism>
<evidence type="ECO:0000256" key="7">
    <source>
        <dbReference type="ARBA" id="ARBA00023136"/>
    </source>
</evidence>
<dbReference type="RefSeq" id="WP_320942353.1">
    <property type="nucleotide sequence ID" value="NZ_BAABEU010000003.1"/>
</dbReference>
<dbReference type="Pfam" id="PF01544">
    <property type="entry name" value="CorA"/>
    <property type="match status" value="1"/>
</dbReference>
<comment type="similarity">
    <text evidence="2">Belongs to the CorA metal ion transporter (MIT) (TC 1.A.35) family.</text>
</comment>
<proteinExistence type="inferred from homology"/>
<dbReference type="InterPro" id="IPR045861">
    <property type="entry name" value="CorA_cytoplasmic_dom"/>
</dbReference>
<feature type="transmembrane region" description="Helical" evidence="9">
    <location>
        <begin position="270"/>
        <end position="292"/>
    </location>
</feature>
<sequence>MIIDCAHYVDGRRQGEGPVPLEQAADLCRQGGFVWLGLFEPDAVELAQVRETFDLHELAVEDAQTFHMRPKLETYDQGVRLVILRTARYDDDAEEVDFGEISVFLAPTFVITVRQGVASELHGARLRLEQRPELLAAGTSAALWAILDQVVDGYAPVVAGLEHDIDEIEATVFSGSATPTERIYSLRREATDFYRAVHPLLAVVATAERATGQDVLQPYLRDVQDHLTLINEEVAAQRDLLGTILEANLSVISVEQTRVSVRQNATMERLTVLATVFLPLTFITGFFGQNFSWLVDRMTGPVPFLVWGIGGLLIPLVLLLWWLRRDTRQDEQRAKTEPTPVRPVDRSAEAASSRR</sequence>
<evidence type="ECO:0000256" key="2">
    <source>
        <dbReference type="ARBA" id="ARBA00009765"/>
    </source>
</evidence>
<keyword evidence="7 9" id="KW-0472">Membrane</keyword>
<keyword evidence="4" id="KW-1003">Cell membrane</keyword>
<evidence type="ECO:0000256" key="1">
    <source>
        <dbReference type="ARBA" id="ARBA00004651"/>
    </source>
</evidence>
<evidence type="ECO:0000313" key="11">
    <source>
        <dbReference type="Proteomes" id="UP001323798"/>
    </source>
</evidence>
<dbReference type="Gene3D" id="1.20.58.340">
    <property type="entry name" value="Magnesium transport protein CorA, transmembrane region"/>
    <property type="match status" value="2"/>
</dbReference>
<accession>A0ABZ0SJT0</accession>
<dbReference type="Gene3D" id="3.30.460.20">
    <property type="entry name" value="CorA soluble domain-like"/>
    <property type="match status" value="1"/>
</dbReference>
<gene>
    <name evidence="10" type="ORF">SM116_18055</name>
</gene>
<keyword evidence="6 9" id="KW-1133">Transmembrane helix</keyword>
<dbReference type="SUPFAM" id="SSF143865">
    <property type="entry name" value="CorA soluble domain-like"/>
    <property type="match status" value="1"/>
</dbReference>
<dbReference type="InterPro" id="IPR045863">
    <property type="entry name" value="CorA_TM1_TM2"/>
</dbReference>
<keyword evidence="11" id="KW-1185">Reference proteome</keyword>
<evidence type="ECO:0000256" key="8">
    <source>
        <dbReference type="SAM" id="MobiDB-lite"/>
    </source>
</evidence>
<evidence type="ECO:0000256" key="9">
    <source>
        <dbReference type="SAM" id="Phobius"/>
    </source>
</evidence>
<dbReference type="SUPFAM" id="SSF144083">
    <property type="entry name" value="Magnesium transport protein CorA, transmembrane region"/>
    <property type="match status" value="1"/>
</dbReference>
<feature type="transmembrane region" description="Helical" evidence="9">
    <location>
        <begin position="304"/>
        <end position="323"/>
    </location>
</feature>
<protein>
    <submittedName>
        <fullName evidence="10">Magnesium and cobalt transport protein CorA</fullName>
    </submittedName>
</protein>
<keyword evidence="3" id="KW-0813">Transport</keyword>
<dbReference type="CDD" id="cd12830">
    <property type="entry name" value="MtCorA-like"/>
    <property type="match status" value="1"/>
</dbReference>
<keyword evidence="5 9" id="KW-0812">Transmembrane</keyword>
<name>A0ABZ0SJT0_9MICO</name>
<dbReference type="PANTHER" id="PTHR46494">
    <property type="entry name" value="CORA FAMILY METAL ION TRANSPORTER (EUROFUNG)"/>
    <property type="match status" value="1"/>
</dbReference>
<feature type="region of interest" description="Disordered" evidence="8">
    <location>
        <begin position="330"/>
        <end position="355"/>
    </location>
</feature>
<reference evidence="10 11" key="1">
    <citation type="submission" date="2023-11" db="EMBL/GenBank/DDBJ databases">
        <title>Genome sequence of Microbacterium rhizosphaerae KACC 19337.</title>
        <authorList>
            <person name="Choi H."/>
            <person name="Kim S."/>
            <person name="Kim Y."/>
            <person name="Kwon S.-W."/>
            <person name="Heo J."/>
        </authorList>
    </citation>
    <scope>NUCLEOTIDE SEQUENCE [LARGE SCALE GENOMIC DNA]</scope>
    <source>
        <strain evidence="10 11">KACC 19337</strain>
    </source>
</reference>
<evidence type="ECO:0000256" key="5">
    <source>
        <dbReference type="ARBA" id="ARBA00022692"/>
    </source>
</evidence>
<evidence type="ECO:0000313" key="10">
    <source>
        <dbReference type="EMBL" id="WPR89639.1"/>
    </source>
</evidence>
<dbReference type="Proteomes" id="UP001323798">
    <property type="component" value="Chromosome"/>
</dbReference>
<dbReference type="EMBL" id="CP139368">
    <property type="protein sequence ID" value="WPR89639.1"/>
    <property type="molecule type" value="Genomic_DNA"/>
</dbReference>
<comment type="subcellular location">
    <subcellularLocation>
        <location evidence="1">Cell membrane</location>
        <topology evidence="1">Multi-pass membrane protein</topology>
    </subcellularLocation>
</comment>
<evidence type="ECO:0000256" key="6">
    <source>
        <dbReference type="ARBA" id="ARBA00022989"/>
    </source>
</evidence>
<dbReference type="InterPro" id="IPR002523">
    <property type="entry name" value="MgTranspt_CorA/ZnTranspt_ZntB"/>
</dbReference>